<evidence type="ECO:0000313" key="6">
    <source>
        <dbReference type="Proteomes" id="UP000184016"/>
    </source>
</evidence>
<dbReference type="InterPro" id="IPR046335">
    <property type="entry name" value="LacI/GalR-like_sensor"/>
</dbReference>
<dbReference type="Gene3D" id="1.10.260.40">
    <property type="entry name" value="lambda repressor-like DNA-binding domains"/>
    <property type="match status" value="1"/>
</dbReference>
<dbReference type="SMART" id="SM00354">
    <property type="entry name" value="HTH_LACI"/>
    <property type="match status" value="1"/>
</dbReference>
<keyword evidence="2" id="KW-0238">DNA-binding</keyword>
<evidence type="ECO:0000256" key="2">
    <source>
        <dbReference type="ARBA" id="ARBA00023125"/>
    </source>
</evidence>
<dbReference type="InterPro" id="IPR010982">
    <property type="entry name" value="Lambda_DNA-bd_dom_sf"/>
</dbReference>
<dbReference type="PANTHER" id="PTHR30146:SF109">
    <property type="entry name" value="HTH-TYPE TRANSCRIPTIONAL REGULATOR GALS"/>
    <property type="match status" value="1"/>
</dbReference>
<dbReference type="SUPFAM" id="SSF53822">
    <property type="entry name" value="Periplasmic binding protein-like I"/>
    <property type="match status" value="1"/>
</dbReference>
<dbReference type="Gene3D" id="3.40.50.2300">
    <property type="match status" value="2"/>
</dbReference>
<dbReference type="RefSeq" id="WP_072873892.1">
    <property type="nucleotide sequence ID" value="NZ_FRAF01000010.1"/>
</dbReference>
<dbReference type="Proteomes" id="UP000184016">
    <property type="component" value="Unassembled WGS sequence"/>
</dbReference>
<keyword evidence="6" id="KW-1185">Reference proteome</keyword>
<evidence type="ECO:0000313" key="5">
    <source>
        <dbReference type="EMBL" id="SHK20897.1"/>
    </source>
</evidence>
<dbReference type="InterPro" id="IPR000843">
    <property type="entry name" value="HTH_LacI"/>
</dbReference>
<keyword evidence="3" id="KW-0804">Transcription</keyword>
<keyword evidence="1" id="KW-0805">Transcription regulation</keyword>
<dbReference type="CDD" id="cd06267">
    <property type="entry name" value="PBP1_LacI_sugar_binding-like"/>
    <property type="match status" value="1"/>
</dbReference>
<dbReference type="PRINTS" id="PR00036">
    <property type="entry name" value="HTHLACI"/>
</dbReference>
<gene>
    <name evidence="5" type="ORF">SAMN05443507_11037</name>
</gene>
<dbReference type="AlphaFoldDB" id="A0A1M6QLK6"/>
<sequence>MTTIYDIAKRAGVSPTTVSKVLNGYPDVSLKTRGKVQRIMSELGYQPSAAARSLATNRSMTVGVFFQDHVNSGLRHPFLHDVLASFKDVVGGKGYDLLLFSDAERENFPSGFEARAKHRDVDGLLLVGVPRTDPGLVALARSRIPVVSIDLDLIGSRASYLMSDNLGGTRAAMSFLLNNGHRKIAFIGDRLGTKPGHDRMLGYQQSLQELDLPFRSEWMLDGDFTEVSGYEAMKKLLQVSELPTAVFCASDMMAIGAFRALQEVGKKPGQDISVMGFDDIELARYVTPSLTTVRQNKEEMGRLAAFELLELMAREDKPPTVITVDTEIVVRESVCSIS</sequence>
<name>A0A1M6QLK6_9BACL</name>
<evidence type="ECO:0000256" key="3">
    <source>
        <dbReference type="ARBA" id="ARBA00023163"/>
    </source>
</evidence>
<protein>
    <submittedName>
        <fullName evidence="5">Transcriptional regulator, LacI family</fullName>
    </submittedName>
</protein>
<proteinExistence type="predicted"/>
<dbReference type="Pfam" id="PF13377">
    <property type="entry name" value="Peripla_BP_3"/>
    <property type="match status" value="1"/>
</dbReference>
<accession>A0A1M6QLK6</accession>
<feature type="domain" description="HTH lacI-type" evidence="4">
    <location>
        <begin position="2"/>
        <end position="56"/>
    </location>
</feature>
<dbReference type="OrthoDB" id="9775106at2"/>
<evidence type="ECO:0000259" key="4">
    <source>
        <dbReference type="PROSITE" id="PS50932"/>
    </source>
</evidence>
<dbReference type="PROSITE" id="PS50932">
    <property type="entry name" value="HTH_LACI_2"/>
    <property type="match status" value="1"/>
</dbReference>
<evidence type="ECO:0000256" key="1">
    <source>
        <dbReference type="ARBA" id="ARBA00023015"/>
    </source>
</evidence>
<dbReference type="CDD" id="cd01392">
    <property type="entry name" value="HTH_LacI"/>
    <property type="match status" value="1"/>
</dbReference>
<dbReference type="Pfam" id="PF00356">
    <property type="entry name" value="LacI"/>
    <property type="match status" value="1"/>
</dbReference>
<dbReference type="PROSITE" id="PS00356">
    <property type="entry name" value="HTH_LACI_1"/>
    <property type="match status" value="1"/>
</dbReference>
<dbReference type="PANTHER" id="PTHR30146">
    <property type="entry name" value="LACI-RELATED TRANSCRIPTIONAL REPRESSOR"/>
    <property type="match status" value="1"/>
</dbReference>
<dbReference type="SUPFAM" id="SSF47413">
    <property type="entry name" value="lambda repressor-like DNA-binding domains"/>
    <property type="match status" value="1"/>
</dbReference>
<dbReference type="STRING" id="1830138.SAMN05443507_11037"/>
<dbReference type="GO" id="GO:0003700">
    <property type="term" value="F:DNA-binding transcription factor activity"/>
    <property type="evidence" value="ECO:0007669"/>
    <property type="project" value="TreeGrafter"/>
</dbReference>
<dbReference type="GO" id="GO:0000976">
    <property type="term" value="F:transcription cis-regulatory region binding"/>
    <property type="evidence" value="ECO:0007669"/>
    <property type="project" value="TreeGrafter"/>
</dbReference>
<organism evidence="5 6">
    <name type="scientific">Alicyclobacillus tolerans</name>
    <dbReference type="NCBI Taxonomy" id="90970"/>
    <lineage>
        <taxon>Bacteria</taxon>
        <taxon>Bacillati</taxon>
        <taxon>Bacillota</taxon>
        <taxon>Bacilli</taxon>
        <taxon>Bacillales</taxon>
        <taxon>Alicyclobacillaceae</taxon>
        <taxon>Alicyclobacillus</taxon>
    </lineage>
</organism>
<dbReference type="EMBL" id="FRAF01000010">
    <property type="protein sequence ID" value="SHK20897.1"/>
    <property type="molecule type" value="Genomic_DNA"/>
</dbReference>
<dbReference type="InterPro" id="IPR028082">
    <property type="entry name" value="Peripla_BP_I"/>
</dbReference>
<reference evidence="6" key="1">
    <citation type="submission" date="2016-11" db="EMBL/GenBank/DDBJ databases">
        <authorList>
            <person name="Varghese N."/>
            <person name="Submissions S."/>
        </authorList>
    </citation>
    <scope>NUCLEOTIDE SEQUENCE [LARGE SCALE GENOMIC DNA]</scope>
    <source>
        <strain evidence="6">USBA-503</strain>
    </source>
</reference>